<dbReference type="EnsemblFungi" id="FOXG_15385T0">
    <property type="protein sequence ID" value="FOXG_15385P0"/>
    <property type="gene ID" value="FOXG_15385"/>
</dbReference>
<organism evidence="1 2">
    <name type="scientific">Fusarium oxysporum (strain Fo5176)</name>
    <name type="common">Fusarium vascular wilt</name>
    <dbReference type="NCBI Taxonomy" id="660025"/>
    <lineage>
        <taxon>Eukaryota</taxon>
        <taxon>Fungi</taxon>
        <taxon>Dikarya</taxon>
        <taxon>Ascomycota</taxon>
        <taxon>Pezizomycotina</taxon>
        <taxon>Sordariomycetes</taxon>
        <taxon>Hypocreomycetidae</taxon>
        <taxon>Hypocreales</taxon>
        <taxon>Nectriaceae</taxon>
        <taxon>Fusarium</taxon>
        <taxon>Fusarium oxysporum species complex</taxon>
    </lineage>
</organism>
<reference evidence="1" key="2">
    <citation type="submission" date="2025-08" db="UniProtKB">
        <authorList>
            <consortium name="EnsemblFungi"/>
        </authorList>
    </citation>
    <scope>IDENTIFICATION</scope>
    <source>
        <strain evidence="1">4287 / CBS 123668 / FGSC 9935 / NRRL 34936</strain>
    </source>
</reference>
<accession>A0A0D2YGE5</accession>
<evidence type="ECO:0000313" key="1">
    <source>
        <dbReference type="EnsemblFungi" id="FOXG_15385P0"/>
    </source>
</evidence>
<name>A0A0D2YGE5_FUSOF</name>
<sequence>MTGYHGLQIRGPGSDCREALTQFFPVRRIPYDHHSLAIYESGRPEIRMRGGAEMGHKNIRDLRTNSCFDYIGQALRHQVWVIELCSSKGQDILFCLRANGLVDIGFQLRKNSKPDIIHPNVESSVPVVNFCRSPDESVLRGHGLESVAVEVNFEDAITFSGVNRRYLFE</sequence>
<proteinExistence type="predicted"/>
<protein>
    <submittedName>
        <fullName evidence="1">Uncharacterized protein</fullName>
    </submittedName>
</protein>
<dbReference type="AlphaFoldDB" id="A0A0D2YGE5"/>
<evidence type="ECO:0000313" key="2">
    <source>
        <dbReference type="Proteomes" id="UP000002489"/>
    </source>
</evidence>
<reference evidence="2" key="1">
    <citation type="journal article" date="2012" name="Mol. Plant Microbe Interact.">
        <title>A highly conserved effector in Fusarium oxysporum is required for full virulence on Arabidopsis.</title>
        <authorList>
            <person name="Thatcher L.F."/>
            <person name="Gardiner D.M."/>
            <person name="Kazan K."/>
            <person name="Manners J."/>
        </authorList>
    </citation>
    <scope>NUCLEOTIDE SEQUENCE [LARGE SCALE GENOMIC DNA]</scope>
    <source>
        <strain evidence="2">Fo5176</strain>
    </source>
</reference>
<dbReference type="Proteomes" id="UP000002489">
    <property type="component" value="Unassembled WGS sequence"/>
</dbReference>